<evidence type="ECO:0000256" key="12">
    <source>
        <dbReference type="ARBA" id="ARBA00023139"/>
    </source>
</evidence>
<protein>
    <submittedName>
        <fullName evidence="18">Polysaccharide export protein</fullName>
    </submittedName>
</protein>
<dbReference type="InterPro" id="IPR019554">
    <property type="entry name" value="Soluble_ligand-bd"/>
</dbReference>
<comment type="subcellular location">
    <subcellularLocation>
        <location evidence="1">Cell outer membrane</location>
        <topology evidence="1">Multi-pass membrane protein</topology>
    </subcellularLocation>
</comment>
<dbReference type="Pfam" id="PF22461">
    <property type="entry name" value="SLBB_2"/>
    <property type="match status" value="1"/>
</dbReference>
<keyword evidence="8" id="KW-0625">Polysaccharide transport</keyword>
<evidence type="ECO:0000256" key="9">
    <source>
        <dbReference type="ARBA" id="ARBA00023065"/>
    </source>
</evidence>
<feature type="domain" description="Polysaccharide export protein N-terminal" evidence="15">
    <location>
        <begin position="25"/>
        <end position="99"/>
    </location>
</feature>
<proteinExistence type="inferred from homology"/>
<dbReference type="InterPro" id="IPR049712">
    <property type="entry name" value="Poly_export"/>
</dbReference>
<sequence>MRNLFRRGGLWMVAVLLIAGVGAARAEDYVLGADDVLQVSVWLHPELERTVTIAGDGTIVYPPIGSLAAAGLTPKQLGDKLANQLGTFLRQTTAVTVTVSQFMSRSVFVSGAVSKPGRYGFEHIPGLIDAISQAGGVVAGADLAHVQVIRKEGDNRRTIEADVAASLRDGVGSTLPQLKPGDTVLIPSINAPGQAPGAGEGVGVIGQVVRPGLYTVNGTSDVWSVLAAAGGVSALGDLGSVNVITRQGAGQAVATINLREALKHGTRAPFLVRTGDVIFVPSTADRGGGRAWAAFQLALGATRDVVSLVLLRDIVRR</sequence>
<feature type="domain" description="SLBB" evidence="17">
    <location>
        <begin position="106"/>
        <end position="185"/>
    </location>
</feature>
<evidence type="ECO:0000256" key="6">
    <source>
        <dbReference type="ARBA" id="ARBA00022692"/>
    </source>
</evidence>
<evidence type="ECO:0000256" key="13">
    <source>
        <dbReference type="ARBA" id="ARBA00023237"/>
    </source>
</evidence>
<dbReference type="InterPro" id="IPR054765">
    <property type="entry name" value="SLBB_dom"/>
</dbReference>
<reference evidence="18" key="1">
    <citation type="submission" date="2020-07" db="EMBL/GenBank/DDBJ databases">
        <title>Huge and variable diversity of episymbiotic CPR bacteria and DPANN archaea in groundwater ecosystems.</title>
        <authorList>
            <person name="He C.Y."/>
            <person name="Keren R."/>
            <person name="Whittaker M."/>
            <person name="Farag I.F."/>
            <person name="Doudna J."/>
            <person name="Cate J.H.D."/>
            <person name="Banfield J.F."/>
        </authorList>
    </citation>
    <scope>NUCLEOTIDE SEQUENCE</scope>
    <source>
        <strain evidence="18">NC_groundwater_928_Pr1_S-0.2um_72_17</strain>
    </source>
</reference>
<evidence type="ECO:0000256" key="14">
    <source>
        <dbReference type="ARBA" id="ARBA00023288"/>
    </source>
</evidence>
<dbReference type="EMBL" id="JACQAY010000114">
    <property type="protein sequence ID" value="MBI3539380.1"/>
    <property type="molecule type" value="Genomic_DNA"/>
</dbReference>
<evidence type="ECO:0000259" key="16">
    <source>
        <dbReference type="Pfam" id="PF10531"/>
    </source>
</evidence>
<dbReference type="GO" id="GO:0046930">
    <property type="term" value="C:pore complex"/>
    <property type="evidence" value="ECO:0007669"/>
    <property type="project" value="UniProtKB-KW"/>
</dbReference>
<evidence type="ECO:0000256" key="8">
    <source>
        <dbReference type="ARBA" id="ARBA00023047"/>
    </source>
</evidence>
<evidence type="ECO:0000256" key="10">
    <source>
        <dbReference type="ARBA" id="ARBA00023114"/>
    </source>
</evidence>
<keyword evidence="13" id="KW-0998">Cell outer membrane</keyword>
<keyword evidence="4" id="KW-1134">Transmembrane beta strand</keyword>
<evidence type="ECO:0000256" key="3">
    <source>
        <dbReference type="ARBA" id="ARBA00022448"/>
    </source>
</evidence>
<dbReference type="Proteomes" id="UP000807850">
    <property type="component" value="Unassembled WGS sequence"/>
</dbReference>
<evidence type="ECO:0000256" key="11">
    <source>
        <dbReference type="ARBA" id="ARBA00023136"/>
    </source>
</evidence>
<dbReference type="GO" id="GO:0015288">
    <property type="term" value="F:porin activity"/>
    <property type="evidence" value="ECO:0007669"/>
    <property type="project" value="UniProtKB-KW"/>
</dbReference>
<comment type="similarity">
    <text evidence="2">Belongs to the BexD/CtrA/VexA family.</text>
</comment>
<dbReference type="GO" id="GO:0015159">
    <property type="term" value="F:polysaccharide transmembrane transporter activity"/>
    <property type="evidence" value="ECO:0007669"/>
    <property type="project" value="InterPro"/>
</dbReference>
<keyword evidence="11" id="KW-0472">Membrane</keyword>
<dbReference type="GO" id="GO:0009279">
    <property type="term" value="C:cell outer membrane"/>
    <property type="evidence" value="ECO:0007669"/>
    <property type="project" value="UniProtKB-SubCell"/>
</dbReference>
<keyword evidence="14" id="KW-0449">Lipoprotein</keyword>
<evidence type="ECO:0000256" key="1">
    <source>
        <dbReference type="ARBA" id="ARBA00004571"/>
    </source>
</evidence>
<evidence type="ECO:0000256" key="2">
    <source>
        <dbReference type="ARBA" id="ARBA00009450"/>
    </source>
</evidence>
<evidence type="ECO:0000259" key="15">
    <source>
        <dbReference type="Pfam" id="PF02563"/>
    </source>
</evidence>
<evidence type="ECO:0000313" key="19">
    <source>
        <dbReference type="Proteomes" id="UP000807850"/>
    </source>
</evidence>
<organism evidence="18 19">
    <name type="scientific">Eiseniibacteriota bacterium</name>
    <dbReference type="NCBI Taxonomy" id="2212470"/>
    <lineage>
        <taxon>Bacteria</taxon>
        <taxon>Candidatus Eiseniibacteriota</taxon>
    </lineage>
</organism>
<keyword evidence="7" id="KW-0732">Signal</keyword>
<keyword evidence="10" id="KW-0626">Porin</keyword>
<evidence type="ECO:0000259" key="17">
    <source>
        <dbReference type="Pfam" id="PF22461"/>
    </source>
</evidence>
<dbReference type="AlphaFoldDB" id="A0A9D6L9D2"/>
<dbReference type="PANTHER" id="PTHR33619">
    <property type="entry name" value="POLYSACCHARIDE EXPORT PROTEIN GFCE-RELATED"/>
    <property type="match status" value="1"/>
</dbReference>
<feature type="domain" description="Soluble ligand binding" evidence="16">
    <location>
        <begin position="202"/>
        <end position="250"/>
    </location>
</feature>
<dbReference type="Pfam" id="PF02563">
    <property type="entry name" value="Poly_export"/>
    <property type="match status" value="1"/>
</dbReference>
<evidence type="ECO:0000256" key="7">
    <source>
        <dbReference type="ARBA" id="ARBA00022729"/>
    </source>
</evidence>
<dbReference type="Pfam" id="PF10531">
    <property type="entry name" value="SLBB"/>
    <property type="match status" value="1"/>
</dbReference>
<accession>A0A9D6L9D2</accession>
<keyword evidence="3" id="KW-0813">Transport</keyword>
<dbReference type="Gene3D" id="3.10.560.10">
    <property type="entry name" value="Outer membrane lipoprotein wza domain like"/>
    <property type="match status" value="2"/>
</dbReference>
<evidence type="ECO:0000256" key="5">
    <source>
        <dbReference type="ARBA" id="ARBA00022597"/>
    </source>
</evidence>
<dbReference type="PANTHER" id="PTHR33619:SF3">
    <property type="entry name" value="POLYSACCHARIDE EXPORT PROTEIN GFCE-RELATED"/>
    <property type="match status" value="1"/>
</dbReference>
<keyword evidence="5" id="KW-0762">Sugar transport</keyword>
<dbReference type="InterPro" id="IPR003715">
    <property type="entry name" value="Poly_export_N"/>
</dbReference>
<evidence type="ECO:0000256" key="4">
    <source>
        <dbReference type="ARBA" id="ARBA00022452"/>
    </source>
</evidence>
<keyword evidence="9" id="KW-0406">Ion transport</keyword>
<keyword evidence="12" id="KW-0564">Palmitate</keyword>
<dbReference type="GO" id="GO:0006811">
    <property type="term" value="P:monoatomic ion transport"/>
    <property type="evidence" value="ECO:0007669"/>
    <property type="project" value="UniProtKB-KW"/>
</dbReference>
<comment type="caution">
    <text evidence="18">The sequence shown here is derived from an EMBL/GenBank/DDBJ whole genome shotgun (WGS) entry which is preliminary data.</text>
</comment>
<name>A0A9D6L9D2_UNCEI</name>
<keyword evidence="6" id="KW-0812">Transmembrane</keyword>
<gene>
    <name evidence="18" type="ORF">HY076_03805</name>
</gene>
<evidence type="ECO:0000313" key="18">
    <source>
        <dbReference type="EMBL" id="MBI3539380.1"/>
    </source>
</evidence>